<gene>
    <name evidence="1" type="ORF">FE263_16330</name>
</gene>
<evidence type="ECO:0000313" key="2">
    <source>
        <dbReference type="Proteomes" id="UP000305654"/>
    </source>
</evidence>
<accession>A0A5R9J7Z2</accession>
<dbReference type="EMBL" id="VCDI01000006">
    <property type="protein sequence ID" value="TLU71466.1"/>
    <property type="molecule type" value="Genomic_DNA"/>
</dbReference>
<dbReference type="Proteomes" id="UP000305654">
    <property type="component" value="Unassembled WGS sequence"/>
</dbReference>
<keyword evidence="2" id="KW-1185">Reference proteome</keyword>
<proteinExistence type="predicted"/>
<sequence>MTKAAHPHRANSLLSLDGRSTEGRLLRKVREELIAHVGGKPSATQKQIIEQICWLRLHITKMDAKALQAGEFSLAAGKQYLAWSNSLERLSRQLGLQGPKQKPPTAAEMVAALHARARAGVAA</sequence>
<protein>
    <submittedName>
        <fullName evidence="1">Uncharacterized protein</fullName>
    </submittedName>
</protein>
<dbReference type="RefSeq" id="WP_138327104.1">
    <property type="nucleotide sequence ID" value="NZ_VCDI01000006.1"/>
</dbReference>
<dbReference type="AlphaFoldDB" id="A0A5R9J7Z2"/>
<name>A0A5R9J7Z2_9PROT</name>
<organism evidence="1 2">
    <name type="scientific">Lichenicoccus roseus</name>
    <dbReference type="NCBI Taxonomy" id="2683649"/>
    <lineage>
        <taxon>Bacteria</taxon>
        <taxon>Pseudomonadati</taxon>
        <taxon>Pseudomonadota</taxon>
        <taxon>Alphaproteobacteria</taxon>
        <taxon>Acetobacterales</taxon>
        <taxon>Acetobacteraceae</taxon>
        <taxon>Lichenicoccus</taxon>
    </lineage>
</organism>
<reference evidence="1 2" key="1">
    <citation type="submission" date="2019-05" db="EMBL/GenBank/DDBJ databases">
        <authorList>
            <person name="Pankratov T."/>
            <person name="Grouzdev D."/>
        </authorList>
    </citation>
    <scope>NUCLEOTIDE SEQUENCE [LARGE SCALE GENOMIC DNA]</scope>
    <source>
        <strain evidence="1 2">KEBCLARHB70R</strain>
    </source>
</reference>
<evidence type="ECO:0000313" key="1">
    <source>
        <dbReference type="EMBL" id="TLU71466.1"/>
    </source>
</evidence>
<comment type="caution">
    <text evidence="1">The sequence shown here is derived from an EMBL/GenBank/DDBJ whole genome shotgun (WGS) entry which is preliminary data.</text>
</comment>
<dbReference type="OrthoDB" id="7219395at2"/>